<evidence type="ECO:0000313" key="3">
    <source>
        <dbReference type="EMBL" id="MCK9689478.1"/>
    </source>
</evidence>
<protein>
    <submittedName>
        <fullName evidence="3">ParB/RepB/Spo0J family partition protein</fullName>
    </submittedName>
</protein>
<dbReference type="Gene3D" id="3.90.1530.30">
    <property type="match status" value="1"/>
</dbReference>
<dbReference type="EMBL" id="JAJLJH010000015">
    <property type="protein sequence ID" value="MCK9689478.1"/>
    <property type="molecule type" value="Genomic_DNA"/>
</dbReference>
<dbReference type="Pfam" id="PF02195">
    <property type="entry name" value="ParB_N"/>
    <property type="match status" value="1"/>
</dbReference>
<dbReference type="InterPro" id="IPR003115">
    <property type="entry name" value="ParB_N"/>
</dbReference>
<dbReference type="SUPFAM" id="SSF110849">
    <property type="entry name" value="ParB/Sulfiredoxin"/>
    <property type="match status" value="1"/>
</dbReference>
<dbReference type="PANTHER" id="PTHR33375:SF1">
    <property type="entry name" value="CHROMOSOME-PARTITIONING PROTEIN PARB-RELATED"/>
    <property type="match status" value="1"/>
</dbReference>
<dbReference type="InterPro" id="IPR004437">
    <property type="entry name" value="ParB/RepB/Spo0J"/>
</dbReference>
<name>A0A9X2C227_9BURK</name>
<dbReference type="GO" id="GO:0005694">
    <property type="term" value="C:chromosome"/>
    <property type="evidence" value="ECO:0007669"/>
    <property type="project" value="TreeGrafter"/>
</dbReference>
<dbReference type="InterPro" id="IPR036086">
    <property type="entry name" value="ParB/Sulfiredoxin_sf"/>
</dbReference>
<accession>A0A9X2C227</accession>
<gene>
    <name evidence="3" type="ORF">LPC04_27485</name>
</gene>
<keyword evidence="4" id="KW-1185">Reference proteome</keyword>
<comment type="similarity">
    <text evidence="1">Belongs to the ParB family.</text>
</comment>
<dbReference type="Gene3D" id="1.10.10.730">
    <property type="entry name" value="KorB DNA-binding domain"/>
    <property type="match status" value="1"/>
</dbReference>
<dbReference type="InterPro" id="IPR050336">
    <property type="entry name" value="Chromosome_partition/occlusion"/>
</dbReference>
<dbReference type="SUPFAM" id="SSF109709">
    <property type="entry name" value="KorB DNA-binding domain-like"/>
    <property type="match status" value="1"/>
</dbReference>
<dbReference type="AlphaFoldDB" id="A0A9X2C227"/>
<dbReference type="Gene3D" id="6.10.250.140">
    <property type="match status" value="1"/>
</dbReference>
<dbReference type="Pfam" id="PF08535">
    <property type="entry name" value="KorB"/>
    <property type="match status" value="1"/>
</dbReference>
<proteinExistence type="inferred from homology"/>
<feature type="domain" description="ParB-like N-terminal" evidence="2">
    <location>
        <begin position="92"/>
        <end position="181"/>
    </location>
</feature>
<dbReference type="NCBIfam" id="TIGR00180">
    <property type="entry name" value="parB_part"/>
    <property type="match status" value="1"/>
</dbReference>
<dbReference type="GO" id="GO:0007059">
    <property type="term" value="P:chromosome segregation"/>
    <property type="evidence" value="ECO:0007669"/>
    <property type="project" value="TreeGrafter"/>
</dbReference>
<organism evidence="3 4">
    <name type="scientific">Scleromatobacter humisilvae</name>
    <dbReference type="NCBI Taxonomy" id="2897159"/>
    <lineage>
        <taxon>Bacteria</taxon>
        <taxon>Pseudomonadati</taxon>
        <taxon>Pseudomonadota</taxon>
        <taxon>Betaproteobacteria</taxon>
        <taxon>Burkholderiales</taxon>
        <taxon>Sphaerotilaceae</taxon>
        <taxon>Scleromatobacter</taxon>
    </lineage>
</organism>
<dbReference type="PANTHER" id="PTHR33375">
    <property type="entry name" value="CHROMOSOME-PARTITIONING PROTEIN PARB-RELATED"/>
    <property type="match status" value="1"/>
</dbReference>
<reference evidence="3" key="1">
    <citation type="submission" date="2021-11" db="EMBL/GenBank/DDBJ databases">
        <title>BS-T2-15 a new species belonging to the Comamonadaceae family isolated from the soil of a French oak forest.</title>
        <authorList>
            <person name="Mieszkin S."/>
            <person name="Alain K."/>
        </authorList>
    </citation>
    <scope>NUCLEOTIDE SEQUENCE</scope>
    <source>
        <strain evidence="3">BS-T2-15</strain>
    </source>
</reference>
<evidence type="ECO:0000313" key="4">
    <source>
        <dbReference type="Proteomes" id="UP001139353"/>
    </source>
</evidence>
<evidence type="ECO:0000256" key="1">
    <source>
        <dbReference type="ARBA" id="ARBA00006295"/>
    </source>
</evidence>
<dbReference type="InterPro" id="IPR013741">
    <property type="entry name" value="KorB_domain"/>
</dbReference>
<dbReference type="Proteomes" id="UP001139353">
    <property type="component" value="Unassembled WGS sequence"/>
</dbReference>
<comment type="caution">
    <text evidence="3">The sequence shown here is derived from an EMBL/GenBank/DDBJ whole genome shotgun (WGS) entry which is preliminary data.</text>
</comment>
<dbReference type="RefSeq" id="WP_275685530.1">
    <property type="nucleotide sequence ID" value="NZ_JAJLJH010000015.1"/>
</dbReference>
<sequence length="340" mass="37086">MDDASTCWTLWDVASQRRARVYVGNELRHHQRMQPLGQRFNELQLNLLDREPGSEELRPSVHQLVNPQPRASEVTPDPSGGSGVGSICGLALQVAASLLHEDASNPRTEFPDSEIDELSADIRERGILQPIVVHPADESGQYRIHFGAKRLRAALRAGLDVVPVVVRNAAADPYAAVAENQKRHNLSPLDLARFIKGRVVAGESNAVIARKLGMDLTTVAHHMALLDLPPPVDQALKTGLCTSPRTLYELSKLHDEKPEQVRALIAGGEITRSSVAALKAPRSLAAPTPSPRVTELTKATFCCALLEGSLDKINRARGDFSEADLTVFRQRLSELANRLG</sequence>
<dbReference type="SMART" id="SM00470">
    <property type="entry name" value="ParB"/>
    <property type="match status" value="1"/>
</dbReference>
<evidence type="ECO:0000259" key="2">
    <source>
        <dbReference type="SMART" id="SM00470"/>
    </source>
</evidence>
<dbReference type="InterPro" id="IPR042075">
    <property type="entry name" value="KorB_DNA-db"/>
</dbReference>
<dbReference type="GO" id="GO:0003677">
    <property type="term" value="F:DNA binding"/>
    <property type="evidence" value="ECO:0007669"/>
    <property type="project" value="InterPro"/>
</dbReference>